<dbReference type="PANTHER" id="PTHR30624:SF4">
    <property type="entry name" value="METALLOPROTEASE TLDD"/>
    <property type="match status" value="1"/>
</dbReference>
<proteinExistence type="inferred from homology"/>
<dbReference type="EMBL" id="VIFM01000063">
    <property type="protein sequence ID" value="TQF14642.1"/>
    <property type="molecule type" value="Genomic_DNA"/>
</dbReference>
<evidence type="ECO:0000313" key="5">
    <source>
        <dbReference type="Proteomes" id="UP000315369"/>
    </source>
</evidence>
<dbReference type="AlphaFoldDB" id="A0A540X064"/>
<evidence type="ECO:0000256" key="2">
    <source>
        <dbReference type="SAM" id="MobiDB-lite"/>
    </source>
</evidence>
<evidence type="ECO:0000313" key="4">
    <source>
        <dbReference type="EMBL" id="TQF14642.1"/>
    </source>
</evidence>
<sequence>MRLVEVLHQPRSRSTTRRDTTWERDTSRVPRHGRKEPLALDWFVERREVSDVLHLRSGIRVPPATFERGVCARKGSPSHGEYTWTELARDAPAPGLLPGEVLERTRGPLVRPPALADGAALREDVVRRLVTVAREAGAAHLDVTLREVDRWTLHAHPERLVEEHTRHALLEVKAFHGEPGGPRFDAWRCVSHPDAAHLHAALPALEAWVDTLVRELRETTPAVPCPSEALPILLPPGAASACFFHEVCGHPMEGDVVARGGSFLARRMGQRVAEPFVHVSDDPTDAQGALGFAWDDEGHAARAVPLLREGVVTSPLLDTRSARALGLEPNGHGRRVDFRHPPLPRMAHTRVEPHEGNLNAFLADMGHGLLVQHLTPRHMNLLSGDFSFYIVEAREVRDGCAGARVGPGILWGNGLTALAAIDAVGSDALNLFATRGCRKLDHGPLPVSFGQPSVRFRALQVRPGA</sequence>
<feature type="compositionally biased region" description="Basic and acidic residues" evidence="2">
    <location>
        <begin position="16"/>
        <end position="28"/>
    </location>
</feature>
<evidence type="ECO:0000256" key="1">
    <source>
        <dbReference type="ARBA" id="ARBA00005836"/>
    </source>
</evidence>
<reference evidence="4 5" key="1">
    <citation type="submission" date="2019-06" db="EMBL/GenBank/DDBJ databases">
        <authorList>
            <person name="Livingstone P."/>
            <person name="Whitworth D."/>
        </authorList>
    </citation>
    <scope>NUCLEOTIDE SEQUENCE [LARGE SCALE GENOMIC DNA]</scope>
    <source>
        <strain evidence="4 5">AM401</strain>
    </source>
</reference>
<dbReference type="SUPFAM" id="SSF111283">
    <property type="entry name" value="Putative modulator of DNA gyrase, PmbA/TldD"/>
    <property type="match status" value="1"/>
</dbReference>
<comment type="similarity">
    <text evidence="1">Belongs to the peptidase U62 family.</text>
</comment>
<dbReference type="GO" id="GO:0006508">
    <property type="term" value="P:proteolysis"/>
    <property type="evidence" value="ECO:0007669"/>
    <property type="project" value="InterPro"/>
</dbReference>
<name>A0A540X064_9BACT</name>
<feature type="domain" description="Metalloprotease TldD/E C-terminal" evidence="3">
    <location>
        <begin position="230"/>
        <end position="461"/>
    </location>
</feature>
<dbReference type="GO" id="GO:0008237">
    <property type="term" value="F:metallopeptidase activity"/>
    <property type="evidence" value="ECO:0007669"/>
    <property type="project" value="InterPro"/>
</dbReference>
<keyword evidence="5" id="KW-1185">Reference proteome</keyword>
<dbReference type="GO" id="GO:0005829">
    <property type="term" value="C:cytosol"/>
    <property type="evidence" value="ECO:0007669"/>
    <property type="project" value="TreeGrafter"/>
</dbReference>
<feature type="region of interest" description="Disordered" evidence="2">
    <location>
        <begin position="1"/>
        <end position="30"/>
    </location>
</feature>
<dbReference type="OrthoDB" id="9803213at2"/>
<evidence type="ECO:0000259" key="3">
    <source>
        <dbReference type="Pfam" id="PF19289"/>
    </source>
</evidence>
<dbReference type="InterPro" id="IPR045569">
    <property type="entry name" value="Metalloprtase-TldD/E_C"/>
</dbReference>
<gene>
    <name evidence="4" type="ORF">FJV41_17790</name>
</gene>
<accession>A0A540X064</accession>
<dbReference type="InterPro" id="IPR036059">
    <property type="entry name" value="TldD/PmbA_sf"/>
</dbReference>
<comment type="caution">
    <text evidence="4">The sequence shown here is derived from an EMBL/GenBank/DDBJ whole genome shotgun (WGS) entry which is preliminary data.</text>
</comment>
<dbReference type="InterPro" id="IPR051463">
    <property type="entry name" value="Peptidase_U62_metallo"/>
</dbReference>
<organism evidence="4 5">
    <name type="scientific">Myxococcus llanfairpwllgwyngyllgogerychwyrndrobwllllantysiliogogogochensis</name>
    <dbReference type="NCBI Taxonomy" id="2590453"/>
    <lineage>
        <taxon>Bacteria</taxon>
        <taxon>Pseudomonadati</taxon>
        <taxon>Myxococcota</taxon>
        <taxon>Myxococcia</taxon>
        <taxon>Myxococcales</taxon>
        <taxon>Cystobacterineae</taxon>
        <taxon>Myxococcaceae</taxon>
        <taxon>Myxococcus</taxon>
    </lineage>
</organism>
<dbReference type="PANTHER" id="PTHR30624">
    <property type="entry name" value="UNCHARACTERIZED PROTEIN TLDD AND PMBA"/>
    <property type="match status" value="1"/>
</dbReference>
<dbReference type="Pfam" id="PF19289">
    <property type="entry name" value="PmbA_TldD_3rd"/>
    <property type="match status" value="1"/>
</dbReference>
<protein>
    <submittedName>
        <fullName evidence="4">TldD/PmbA family protein</fullName>
    </submittedName>
</protein>
<dbReference type="Proteomes" id="UP000315369">
    <property type="component" value="Unassembled WGS sequence"/>
</dbReference>